<dbReference type="Pfam" id="PF03862">
    <property type="entry name" value="SpoVAC_SpoVAEB"/>
    <property type="match status" value="1"/>
</dbReference>
<organism evidence="2 3">
    <name type="scientific">Thermaerobacter subterraneus DSM 13965</name>
    <dbReference type="NCBI Taxonomy" id="867903"/>
    <lineage>
        <taxon>Bacteria</taxon>
        <taxon>Bacillati</taxon>
        <taxon>Bacillota</taxon>
        <taxon>Clostridia</taxon>
        <taxon>Eubacteriales</taxon>
        <taxon>Clostridiales Family XVII. Incertae Sedis</taxon>
        <taxon>Thermaerobacter</taxon>
    </lineage>
</organism>
<dbReference type="RefSeq" id="WP_006904809.1">
    <property type="nucleotide sequence ID" value="NZ_JH976536.1"/>
</dbReference>
<evidence type="ECO:0000313" key="3">
    <source>
        <dbReference type="Proteomes" id="UP000005710"/>
    </source>
</evidence>
<keyword evidence="1" id="KW-1133">Transmembrane helix</keyword>
<name>K6PYP5_9FIRM</name>
<dbReference type="PANTHER" id="PTHR38450">
    <property type="entry name" value="STAGE V SPORULATION PROTEIN AC-RELATED"/>
    <property type="match status" value="1"/>
</dbReference>
<accession>K6PYP5</accession>
<proteinExistence type="predicted"/>
<dbReference type="EMBL" id="AENY02000004">
    <property type="protein sequence ID" value="EKP93863.1"/>
    <property type="molecule type" value="Genomic_DNA"/>
</dbReference>
<reference evidence="2" key="1">
    <citation type="submission" date="2010-10" db="EMBL/GenBank/DDBJ databases">
        <authorList>
            <consortium name="US DOE Joint Genome Institute (JGI-PGF)"/>
            <person name="Lucas S."/>
            <person name="Copeland A."/>
            <person name="Lapidus A."/>
            <person name="Bruce D."/>
            <person name="Goodwin L."/>
            <person name="Pitluck S."/>
            <person name="Kyrpides N."/>
            <person name="Mavromatis K."/>
            <person name="Detter J.C."/>
            <person name="Han C."/>
            <person name="Land M."/>
            <person name="Hauser L."/>
            <person name="Markowitz V."/>
            <person name="Cheng J.-F."/>
            <person name="Hugenholtz P."/>
            <person name="Woyke T."/>
            <person name="Wu D."/>
            <person name="Pukall R."/>
            <person name="Wahrenburg C."/>
            <person name="Brambilla E."/>
            <person name="Klenk H.-P."/>
            <person name="Eisen J.A."/>
        </authorList>
    </citation>
    <scope>NUCLEOTIDE SEQUENCE [LARGE SCALE GENOMIC DNA]</scope>
    <source>
        <strain evidence="2">DSM 13965</strain>
    </source>
</reference>
<evidence type="ECO:0000313" key="2">
    <source>
        <dbReference type="EMBL" id="EKP93863.1"/>
    </source>
</evidence>
<dbReference type="eggNOG" id="ENOG5031DDD">
    <property type="taxonomic scope" value="Bacteria"/>
</dbReference>
<comment type="caution">
    <text evidence="2">The sequence shown here is derived from an EMBL/GenBank/DDBJ whole genome shotgun (WGS) entry which is preliminary data.</text>
</comment>
<dbReference type="OrthoDB" id="9797988at2"/>
<feature type="transmembrane region" description="Helical" evidence="1">
    <location>
        <begin position="87"/>
        <end position="110"/>
    </location>
</feature>
<dbReference type="InterPro" id="IPR005562">
    <property type="entry name" value="SpoVA"/>
</dbReference>
<dbReference type="STRING" id="867903.ThesuDRAFT_00107"/>
<dbReference type="PANTHER" id="PTHR38450:SF1">
    <property type="entry name" value="STAGE V SPORULATION PROTEIN AC"/>
    <property type="match status" value="1"/>
</dbReference>
<dbReference type="HOGENOM" id="CLU_112786_0_1_9"/>
<protein>
    <submittedName>
        <fullName evidence="2">SpoVA protein</fullName>
    </submittedName>
</protein>
<feature type="transmembrane region" description="Helical" evidence="1">
    <location>
        <begin position="29"/>
        <end position="50"/>
    </location>
</feature>
<sequence>MARASKEQTQAYQKAVQRILPPKPIARNALMAFLVGGSICTAGQVVLNLLKNAGLPATDAASWTAAAFILIGLFLTGLGVYDDLGRVGGMGAFLPITGFANSIGSAAMEFKREGWVLGLGARMFQIAGPVIVYGVAAATVMAGLLTLLGGTRAALGGP</sequence>
<keyword evidence="1" id="KW-0472">Membrane</keyword>
<dbReference type="Proteomes" id="UP000005710">
    <property type="component" value="Unassembled WGS sequence"/>
</dbReference>
<evidence type="ECO:0000256" key="1">
    <source>
        <dbReference type="SAM" id="Phobius"/>
    </source>
</evidence>
<feature type="transmembrane region" description="Helical" evidence="1">
    <location>
        <begin position="62"/>
        <end position="81"/>
    </location>
</feature>
<keyword evidence="3" id="KW-1185">Reference proteome</keyword>
<dbReference type="AlphaFoldDB" id="K6PYP5"/>
<gene>
    <name evidence="2" type="ORF">ThesuDRAFT_00107</name>
</gene>
<keyword evidence="1" id="KW-0812">Transmembrane</keyword>
<reference evidence="2" key="2">
    <citation type="submission" date="2012-10" db="EMBL/GenBank/DDBJ databases">
        <title>Improved high-quality draft of Thermaerobacter subterraneus C21, DSM 13965.</title>
        <authorList>
            <consortium name="DOE Joint Genome Institute"/>
            <person name="Eisen J."/>
            <person name="Huntemann M."/>
            <person name="Wei C.-L."/>
            <person name="Han J."/>
            <person name="Detter J.C."/>
            <person name="Han C."/>
            <person name="Tapia R."/>
            <person name="Chen A."/>
            <person name="Kyrpides N."/>
            <person name="Mavromatis K."/>
            <person name="Markowitz V."/>
            <person name="Szeto E."/>
            <person name="Ivanova N."/>
            <person name="Mikhailova N."/>
            <person name="Ovchinnikova G."/>
            <person name="Pagani I."/>
            <person name="Pati A."/>
            <person name="Goodwin L."/>
            <person name="Nordberg H.P."/>
            <person name="Cantor M.N."/>
            <person name="Hua S.X."/>
            <person name="Woyke T."/>
            <person name="Eisen J."/>
            <person name="Klenk H.-P."/>
        </authorList>
    </citation>
    <scope>NUCLEOTIDE SEQUENCE [LARGE SCALE GENOMIC DNA]</scope>
    <source>
        <strain evidence="2">DSM 13965</strain>
    </source>
</reference>
<feature type="transmembrane region" description="Helical" evidence="1">
    <location>
        <begin position="130"/>
        <end position="155"/>
    </location>
</feature>